<organism evidence="1 2">
    <name type="scientific">Bradyrhizobium diazoefficiens</name>
    <dbReference type="NCBI Taxonomy" id="1355477"/>
    <lineage>
        <taxon>Bacteria</taxon>
        <taxon>Pseudomonadati</taxon>
        <taxon>Pseudomonadota</taxon>
        <taxon>Alphaproteobacteria</taxon>
        <taxon>Hyphomicrobiales</taxon>
        <taxon>Nitrobacteraceae</taxon>
        <taxon>Bradyrhizobium</taxon>
    </lineage>
</organism>
<dbReference type="RefSeq" id="WP_028171283.1">
    <property type="nucleotide sequence ID" value="NZ_AJQI01000323.1"/>
</dbReference>
<dbReference type="GeneID" id="46491360"/>
<dbReference type="AlphaFoldDB" id="A0A0E4BWH8"/>
<dbReference type="EMBL" id="AP014685">
    <property type="protein sequence ID" value="BAR61719.1"/>
    <property type="molecule type" value="Genomic_DNA"/>
</dbReference>
<evidence type="ECO:0008006" key="3">
    <source>
        <dbReference type="Google" id="ProtNLM"/>
    </source>
</evidence>
<gene>
    <name evidence="1" type="ORF">NK6_8570</name>
</gene>
<accession>A0A0E4BWH8</accession>
<sequence length="91" mass="9646">MLALRDLQKSLLICGALLSVAFALGGCSSQLADMTPADAQAHSREPGTYLPVHDLPPERDQAVIPPDQRAKIEAELAAARDRQAVAAKDAK</sequence>
<reference evidence="1 2" key="1">
    <citation type="submission" date="2014-11" db="EMBL/GenBank/DDBJ databases">
        <title>Symbiosis island explosion on the genome of extra-slow-growing strains of soybean bradyrhizobia with massive insertion sequences.</title>
        <authorList>
            <person name="Iida T."/>
            <person name="Minamisawa K."/>
        </authorList>
    </citation>
    <scope>NUCLEOTIDE SEQUENCE [LARGE SCALE GENOMIC DNA]</scope>
    <source>
        <strain evidence="1 2">NK6</strain>
    </source>
</reference>
<name>A0A0E4BWH8_9BRAD</name>
<evidence type="ECO:0000313" key="1">
    <source>
        <dbReference type="EMBL" id="BAR61719.1"/>
    </source>
</evidence>
<dbReference type="Proteomes" id="UP000063308">
    <property type="component" value="Chromosome"/>
</dbReference>
<evidence type="ECO:0000313" key="2">
    <source>
        <dbReference type="Proteomes" id="UP000063308"/>
    </source>
</evidence>
<dbReference type="PROSITE" id="PS51257">
    <property type="entry name" value="PROKAR_LIPOPROTEIN"/>
    <property type="match status" value="1"/>
</dbReference>
<proteinExistence type="predicted"/>
<protein>
    <recommendedName>
        <fullName evidence="3">Lipoprotein</fullName>
    </recommendedName>
</protein>